<gene>
    <name evidence="2" type="ORF">H5R63_01030</name>
    <name evidence="1" type="ORF">H5R64_05330</name>
</gene>
<dbReference type="EMBL" id="JACIUZ010000036">
    <property type="protein sequence ID" value="MBB1063185.1"/>
    <property type="molecule type" value="Genomic_DNA"/>
</dbReference>
<dbReference type="RefSeq" id="WP_182580210.1">
    <property type="nucleotide sequence ID" value="NZ_JACIUY010000042.1"/>
</dbReference>
<proteinExistence type="predicted"/>
<dbReference type="AlphaFoldDB" id="A0A7W3TY23"/>
<evidence type="ECO:0000313" key="1">
    <source>
        <dbReference type="EMBL" id="MBB1063185.1"/>
    </source>
</evidence>
<sequence>MNEEYLHGIRAGKPSVNTMMISPRQFIDWYRKADLELIVGVGDQEIDIRSNSDLWKG</sequence>
<dbReference type="EMBL" id="JACIUY010000042">
    <property type="protein sequence ID" value="MBB1085399.1"/>
    <property type="molecule type" value="Genomic_DNA"/>
</dbReference>
<dbReference type="Proteomes" id="UP000544052">
    <property type="component" value="Unassembled WGS sequence"/>
</dbReference>
<name>A0A7W3TY23_9LACO</name>
<evidence type="ECO:0000313" key="4">
    <source>
        <dbReference type="Proteomes" id="UP000544052"/>
    </source>
</evidence>
<reference evidence="3 4" key="1">
    <citation type="submission" date="2020-07" db="EMBL/GenBank/DDBJ databases">
        <title>Description of Limosilactobacillus balticus sp. nov., Limosilactobacillus agrestis sp. nov., Limosilactobacillus albertensis sp. nov., Limosilactobacillus rudii sp. nov., Limosilactobacillus fastidiosus sp. nov., five novel Limosilactobacillus species isolated from the vertebrate gastrointestinal tract, and proposal of 6 subspecies of Limosilactobacillus reuteri adapted to the gastrointestinal tract of specific vertebrate hosts.</title>
        <authorList>
            <person name="Li F."/>
            <person name="Cheng C."/>
            <person name="Zheng J."/>
            <person name="Quevedo R.M."/>
            <person name="Li J."/>
            <person name="Roos S."/>
            <person name="Gaenzle M.G."/>
            <person name="Walter J."/>
        </authorList>
    </citation>
    <scope>NUCLEOTIDE SEQUENCE [LARGE SCALE GENOMIC DNA]</scope>
    <source>
        <strain evidence="2 3">WF-MA3-C</strain>
        <strain evidence="1 4">WF-MO7-1</strain>
    </source>
</reference>
<keyword evidence="4" id="KW-1185">Reference proteome</keyword>
<dbReference type="Proteomes" id="UP000518255">
    <property type="component" value="Unassembled WGS sequence"/>
</dbReference>
<protein>
    <submittedName>
        <fullName evidence="2">Uncharacterized protein</fullName>
    </submittedName>
</protein>
<evidence type="ECO:0000313" key="3">
    <source>
        <dbReference type="Proteomes" id="UP000518255"/>
    </source>
</evidence>
<evidence type="ECO:0000313" key="2">
    <source>
        <dbReference type="EMBL" id="MBB1085399.1"/>
    </source>
</evidence>
<comment type="caution">
    <text evidence="2">The sequence shown here is derived from an EMBL/GenBank/DDBJ whole genome shotgun (WGS) entry which is preliminary data.</text>
</comment>
<organism evidence="2 3">
    <name type="scientific">Limosilactobacillus fastidiosus</name>
    <dbReference type="NCBI Taxonomy" id="2759855"/>
    <lineage>
        <taxon>Bacteria</taxon>
        <taxon>Bacillati</taxon>
        <taxon>Bacillota</taxon>
        <taxon>Bacilli</taxon>
        <taxon>Lactobacillales</taxon>
        <taxon>Lactobacillaceae</taxon>
        <taxon>Limosilactobacillus</taxon>
    </lineage>
</organism>
<accession>A0A7W3TY23</accession>